<keyword evidence="2" id="KW-0813">Transport</keyword>
<keyword evidence="5 12" id="KW-0067">ATP-binding</keyword>
<keyword evidence="13" id="KW-1185">Reference proteome</keyword>
<dbReference type="PANTHER" id="PTHR42711:SF19">
    <property type="entry name" value="DOXORUBICIN RESISTANCE ATP-BINDING PROTEIN DRRA"/>
    <property type="match status" value="1"/>
</dbReference>
<keyword evidence="8" id="KW-0046">Antibiotic resistance</keyword>
<dbReference type="Gene3D" id="3.40.50.300">
    <property type="entry name" value="P-loop containing nucleotide triphosphate hydrolases"/>
    <property type="match status" value="1"/>
</dbReference>
<dbReference type="EMBL" id="JBJDQH010000016">
    <property type="protein sequence ID" value="MFK4271282.1"/>
    <property type="molecule type" value="Genomic_DNA"/>
</dbReference>
<evidence type="ECO:0000256" key="5">
    <source>
        <dbReference type="ARBA" id="ARBA00022840"/>
    </source>
</evidence>
<dbReference type="Pfam" id="PF13732">
    <property type="entry name" value="DrrA1-3_C"/>
    <property type="match status" value="1"/>
</dbReference>
<dbReference type="RefSeq" id="WP_358647010.1">
    <property type="nucleotide sequence ID" value="NZ_JBFACG010000048.1"/>
</dbReference>
<dbReference type="NCBIfam" id="TIGR01188">
    <property type="entry name" value="drrA"/>
    <property type="match status" value="1"/>
</dbReference>
<reference evidence="12 13" key="1">
    <citation type="submission" date="2024-11" db="EMBL/GenBank/DDBJ databases">
        <title>The Natural Products Discovery Center: Release of the First 8490 Sequenced Strains for Exploring Actinobacteria Biosynthetic Diversity.</title>
        <authorList>
            <person name="Kalkreuter E."/>
            <person name="Kautsar S.A."/>
            <person name="Yang D."/>
            <person name="Bader C.D."/>
            <person name="Teijaro C.N."/>
            <person name="Fluegel L."/>
            <person name="Davis C.M."/>
            <person name="Simpson J.R."/>
            <person name="Lauterbach L."/>
            <person name="Steele A.D."/>
            <person name="Gui C."/>
            <person name="Meng S."/>
            <person name="Li G."/>
            <person name="Viehrig K."/>
            <person name="Ye F."/>
            <person name="Su P."/>
            <person name="Kiefer A.F."/>
            <person name="Nichols A."/>
            <person name="Cepeda A.J."/>
            <person name="Yan W."/>
            <person name="Fan B."/>
            <person name="Jiang Y."/>
            <person name="Adhikari A."/>
            <person name="Zheng C.-J."/>
            <person name="Schuster L."/>
            <person name="Cowan T.M."/>
            <person name="Smanski M.J."/>
            <person name="Chevrette M.G."/>
            <person name="De Carvalho L.P.S."/>
            <person name="Shen B."/>
        </authorList>
    </citation>
    <scope>NUCLEOTIDE SEQUENCE [LARGE SCALE GENOMIC DNA]</scope>
    <source>
        <strain evidence="12 13">NPDC020863</strain>
    </source>
</reference>
<dbReference type="SMART" id="SM00382">
    <property type="entry name" value="AAA"/>
    <property type="match status" value="1"/>
</dbReference>
<protein>
    <submittedName>
        <fullName evidence="12">ATP-binding cassette domain-containing protein</fullName>
    </submittedName>
</protein>
<name>A0ABW8LZD3_9ACTN</name>
<dbReference type="Proteomes" id="UP001620295">
    <property type="component" value="Unassembled WGS sequence"/>
</dbReference>
<dbReference type="Pfam" id="PF00005">
    <property type="entry name" value="ABC_tran"/>
    <property type="match status" value="1"/>
</dbReference>
<dbReference type="GO" id="GO:0005524">
    <property type="term" value="F:ATP binding"/>
    <property type="evidence" value="ECO:0007669"/>
    <property type="project" value="UniProtKB-KW"/>
</dbReference>
<sequence>MDIAIAAENLGKRYGNHQALAGVDLEVRSGTVLGLLGHNGAGKTTTIRMLATLLEPDSGSARVAGFDVVREQREVRRRIGLAGQYAAVDELLTGRENLVLLGTLLRLGRRRARQRAEELLTAFELTGAADRPVRTYSGGMRRRLDLAACLIASPTVLFLDEPTTGLDPASRMVLWKMVREQVAQGVTVLLTTQYLEEADFLADRIMVFAAGRTLAEGTPDELKQKVGEEWLEVAVATAEDLPAALSALGPVAVASPTVDETGNRISVQLADRMGSIAAAAAALEGCGAEVVDFALRRPSLDDVFFHLTGESKPGPNKSGENPTTTAEDGS</sequence>
<dbReference type="InterPro" id="IPR027417">
    <property type="entry name" value="P-loop_NTPase"/>
</dbReference>
<evidence type="ECO:0000256" key="9">
    <source>
        <dbReference type="ARBA" id="ARBA00049985"/>
    </source>
</evidence>
<keyword evidence="6" id="KW-1278">Translocase</keyword>
<dbReference type="InterPro" id="IPR017871">
    <property type="entry name" value="ABC_transporter-like_CS"/>
</dbReference>
<dbReference type="PANTHER" id="PTHR42711">
    <property type="entry name" value="ABC TRANSPORTER ATP-BINDING PROTEIN"/>
    <property type="match status" value="1"/>
</dbReference>
<dbReference type="InterPro" id="IPR003439">
    <property type="entry name" value="ABC_transporter-like_ATP-bd"/>
</dbReference>
<evidence type="ECO:0000256" key="7">
    <source>
        <dbReference type="ARBA" id="ARBA00023136"/>
    </source>
</evidence>
<evidence type="ECO:0000256" key="8">
    <source>
        <dbReference type="ARBA" id="ARBA00023251"/>
    </source>
</evidence>
<dbReference type="InterPro" id="IPR003593">
    <property type="entry name" value="AAA+_ATPase"/>
</dbReference>
<evidence type="ECO:0000313" key="12">
    <source>
        <dbReference type="EMBL" id="MFK4271282.1"/>
    </source>
</evidence>
<evidence type="ECO:0000256" key="3">
    <source>
        <dbReference type="ARBA" id="ARBA00022475"/>
    </source>
</evidence>
<dbReference type="InterPro" id="IPR050763">
    <property type="entry name" value="ABC_transporter_ATP-binding"/>
</dbReference>
<comment type="subcellular location">
    <subcellularLocation>
        <location evidence="1">Cell membrane</location>
        <topology evidence="1">Peripheral membrane protein</topology>
        <orientation evidence="1">Cytoplasmic side</orientation>
    </subcellularLocation>
</comment>
<dbReference type="SUPFAM" id="SSF52540">
    <property type="entry name" value="P-loop containing nucleoside triphosphate hydrolases"/>
    <property type="match status" value="1"/>
</dbReference>
<dbReference type="InterPro" id="IPR025302">
    <property type="entry name" value="DrrA1/2-like_C"/>
</dbReference>
<gene>
    <name evidence="12" type="ORF">ACI2L5_41130</name>
</gene>
<evidence type="ECO:0000259" key="11">
    <source>
        <dbReference type="PROSITE" id="PS50893"/>
    </source>
</evidence>
<proteinExistence type="inferred from homology"/>
<evidence type="ECO:0000256" key="4">
    <source>
        <dbReference type="ARBA" id="ARBA00022741"/>
    </source>
</evidence>
<feature type="compositionally biased region" description="Polar residues" evidence="10">
    <location>
        <begin position="318"/>
        <end position="330"/>
    </location>
</feature>
<comment type="caution">
    <text evidence="12">The sequence shown here is derived from an EMBL/GenBank/DDBJ whole genome shotgun (WGS) entry which is preliminary data.</text>
</comment>
<evidence type="ECO:0000256" key="6">
    <source>
        <dbReference type="ARBA" id="ARBA00022967"/>
    </source>
</evidence>
<dbReference type="InterPro" id="IPR005894">
    <property type="entry name" value="DrrA"/>
</dbReference>
<dbReference type="PROSITE" id="PS50893">
    <property type="entry name" value="ABC_TRANSPORTER_2"/>
    <property type="match status" value="1"/>
</dbReference>
<feature type="domain" description="ABC transporter" evidence="11">
    <location>
        <begin position="5"/>
        <end position="235"/>
    </location>
</feature>
<keyword evidence="7" id="KW-0472">Membrane</keyword>
<organism evidence="12 13">
    <name type="scientific">Streptomyces milbemycinicus</name>
    <dbReference type="NCBI Taxonomy" id="476552"/>
    <lineage>
        <taxon>Bacteria</taxon>
        <taxon>Bacillati</taxon>
        <taxon>Actinomycetota</taxon>
        <taxon>Actinomycetes</taxon>
        <taxon>Kitasatosporales</taxon>
        <taxon>Streptomycetaceae</taxon>
        <taxon>Streptomyces</taxon>
    </lineage>
</organism>
<evidence type="ECO:0000256" key="1">
    <source>
        <dbReference type="ARBA" id="ARBA00004413"/>
    </source>
</evidence>
<evidence type="ECO:0000313" key="13">
    <source>
        <dbReference type="Proteomes" id="UP001620295"/>
    </source>
</evidence>
<comment type="similarity">
    <text evidence="9">Belongs to the ABC transporter superfamily. Drug exporter-1 (DrugE1) (TC 3.A.1.105) family.</text>
</comment>
<evidence type="ECO:0000256" key="2">
    <source>
        <dbReference type="ARBA" id="ARBA00022448"/>
    </source>
</evidence>
<keyword evidence="3" id="KW-1003">Cell membrane</keyword>
<feature type="region of interest" description="Disordered" evidence="10">
    <location>
        <begin position="307"/>
        <end position="330"/>
    </location>
</feature>
<dbReference type="PROSITE" id="PS00211">
    <property type="entry name" value="ABC_TRANSPORTER_1"/>
    <property type="match status" value="1"/>
</dbReference>
<evidence type="ECO:0000256" key="10">
    <source>
        <dbReference type="SAM" id="MobiDB-lite"/>
    </source>
</evidence>
<accession>A0ABW8LZD3</accession>
<keyword evidence="4" id="KW-0547">Nucleotide-binding</keyword>